<accession>A0A0W0TIA5</accession>
<keyword evidence="2 8" id="KW-0690">Ribosome biogenesis</keyword>
<feature type="binding site" evidence="8">
    <location>
        <position position="124"/>
    </location>
    <ligand>
        <name>Zn(2+)</name>
        <dbReference type="ChEBI" id="CHEBI:29105"/>
        <note>catalytic</note>
    </ligand>
</feature>
<dbReference type="GO" id="GO:0006364">
    <property type="term" value="P:rRNA processing"/>
    <property type="evidence" value="ECO:0007669"/>
    <property type="project" value="UniProtKB-UniRule"/>
</dbReference>
<evidence type="ECO:0000313" key="10">
    <source>
        <dbReference type="EMBL" id="SPX59648.1"/>
    </source>
</evidence>
<dbReference type="GO" id="GO:0004222">
    <property type="term" value="F:metalloendopeptidase activity"/>
    <property type="evidence" value="ECO:0007669"/>
    <property type="project" value="InterPro"/>
</dbReference>
<dbReference type="PANTHER" id="PTHR46986:SF1">
    <property type="entry name" value="ENDORIBONUCLEASE YBEY, CHLOROPLASTIC"/>
    <property type="match status" value="1"/>
</dbReference>
<proteinExistence type="inferred from homology"/>
<dbReference type="STRING" id="453.Lfee_2969"/>
<dbReference type="OrthoDB" id="9807740at2"/>
<organism evidence="9 12">
    <name type="scientific">Legionella feeleii</name>
    <dbReference type="NCBI Taxonomy" id="453"/>
    <lineage>
        <taxon>Bacteria</taxon>
        <taxon>Pseudomonadati</taxon>
        <taxon>Pseudomonadota</taxon>
        <taxon>Gammaproteobacteria</taxon>
        <taxon>Legionellales</taxon>
        <taxon>Legionellaceae</taxon>
        <taxon>Legionella</taxon>
    </lineage>
</organism>
<dbReference type="PATRIC" id="fig|453.4.peg.3241"/>
<dbReference type="Pfam" id="PF02130">
    <property type="entry name" value="YbeY"/>
    <property type="match status" value="1"/>
</dbReference>
<dbReference type="AlphaFoldDB" id="A0A0W0TIA5"/>
<evidence type="ECO:0000256" key="8">
    <source>
        <dbReference type="HAMAP-Rule" id="MF_00009"/>
    </source>
</evidence>
<keyword evidence="6 8" id="KW-0378">Hydrolase</keyword>
<dbReference type="EMBL" id="UGNY01000001">
    <property type="protein sequence ID" value="STX38278.1"/>
    <property type="molecule type" value="Genomic_DNA"/>
</dbReference>
<comment type="similarity">
    <text evidence="1 8">Belongs to the endoribonuclease YbeY family.</text>
</comment>
<evidence type="ECO:0000256" key="7">
    <source>
        <dbReference type="ARBA" id="ARBA00022833"/>
    </source>
</evidence>
<dbReference type="Proteomes" id="UP000251942">
    <property type="component" value="Unassembled WGS sequence"/>
</dbReference>
<evidence type="ECO:0000256" key="6">
    <source>
        <dbReference type="ARBA" id="ARBA00022801"/>
    </source>
</evidence>
<dbReference type="Gene3D" id="3.40.390.30">
    <property type="entry name" value="Metalloproteases ('zincins'), catalytic domain"/>
    <property type="match status" value="1"/>
</dbReference>
<dbReference type="InterPro" id="IPR023091">
    <property type="entry name" value="MetalPrtase_cat_dom_sf_prd"/>
</dbReference>
<comment type="subcellular location">
    <subcellularLocation>
        <location evidence="8">Cytoplasm</location>
    </subcellularLocation>
</comment>
<dbReference type="GO" id="GO:0008270">
    <property type="term" value="F:zinc ion binding"/>
    <property type="evidence" value="ECO:0007669"/>
    <property type="project" value="UniProtKB-UniRule"/>
</dbReference>
<evidence type="ECO:0000313" key="14">
    <source>
        <dbReference type="Proteomes" id="UP000254033"/>
    </source>
</evidence>
<comment type="function">
    <text evidence="8">Single strand-specific metallo-endoribonuclease involved in late-stage 70S ribosome quality control and in maturation of the 3' terminus of the 16S rRNA.</text>
</comment>
<feature type="binding site" evidence="8">
    <location>
        <position position="118"/>
    </location>
    <ligand>
        <name>Zn(2+)</name>
        <dbReference type="ChEBI" id="CHEBI:29105"/>
        <note>catalytic</note>
    </ligand>
</feature>
<keyword evidence="3 8" id="KW-0540">Nuclease</keyword>
<evidence type="ECO:0000313" key="12">
    <source>
        <dbReference type="Proteomes" id="UP000054698"/>
    </source>
</evidence>
<evidence type="ECO:0000256" key="3">
    <source>
        <dbReference type="ARBA" id="ARBA00022722"/>
    </source>
</evidence>
<dbReference type="NCBIfam" id="TIGR00043">
    <property type="entry name" value="rRNA maturation RNase YbeY"/>
    <property type="match status" value="1"/>
</dbReference>
<dbReference type="PROSITE" id="PS01306">
    <property type="entry name" value="UPF0054"/>
    <property type="match status" value="1"/>
</dbReference>
<gene>
    <name evidence="8" type="primary">ybeY</name>
    <name evidence="9" type="ORF">Lfee_2969</name>
    <name evidence="11" type="ORF">NCTC11978_01462</name>
    <name evidence="10" type="ORF">NCTC12022_00359</name>
</gene>
<evidence type="ECO:0000256" key="4">
    <source>
        <dbReference type="ARBA" id="ARBA00022723"/>
    </source>
</evidence>
<dbReference type="Proteomes" id="UP000054698">
    <property type="component" value="Unassembled WGS sequence"/>
</dbReference>
<evidence type="ECO:0000256" key="1">
    <source>
        <dbReference type="ARBA" id="ARBA00010875"/>
    </source>
</evidence>
<keyword evidence="8" id="KW-0963">Cytoplasm</keyword>
<dbReference type="GO" id="GO:0005737">
    <property type="term" value="C:cytoplasm"/>
    <property type="evidence" value="ECO:0007669"/>
    <property type="project" value="UniProtKB-SubCell"/>
</dbReference>
<dbReference type="HAMAP" id="MF_00009">
    <property type="entry name" value="Endoribonucl_YbeY"/>
    <property type="match status" value="1"/>
</dbReference>
<feature type="binding site" evidence="8">
    <location>
        <position position="114"/>
    </location>
    <ligand>
        <name>Zn(2+)</name>
        <dbReference type="ChEBI" id="CHEBI:29105"/>
        <note>catalytic</note>
    </ligand>
</feature>
<evidence type="ECO:0000256" key="2">
    <source>
        <dbReference type="ARBA" id="ARBA00022517"/>
    </source>
</evidence>
<dbReference type="InterPro" id="IPR002036">
    <property type="entry name" value="YbeY"/>
</dbReference>
<comment type="cofactor">
    <cofactor evidence="8">
        <name>Zn(2+)</name>
        <dbReference type="ChEBI" id="CHEBI:29105"/>
    </cofactor>
    <text evidence="8">Binds 1 zinc ion.</text>
</comment>
<dbReference type="EC" id="3.1.-.-" evidence="8"/>
<dbReference type="RefSeq" id="WP_058447769.1">
    <property type="nucleotide sequence ID" value="NZ_CAAAHT010000004.1"/>
</dbReference>
<keyword evidence="5 8" id="KW-0255">Endonuclease</keyword>
<protein>
    <recommendedName>
        <fullName evidence="8">Endoribonuclease YbeY</fullName>
        <ecNumber evidence="8">3.1.-.-</ecNumber>
    </recommendedName>
</protein>
<dbReference type="GO" id="GO:0004521">
    <property type="term" value="F:RNA endonuclease activity"/>
    <property type="evidence" value="ECO:0007669"/>
    <property type="project" value="UniProtKB-UniRule"/>
</dbReference>
<keyword evidence="8" id="KW-0698">rRNA processing</keyword>
<dbReference type="PANTHER" id="PTHR46986">
    <property type="entry name" value="ENDORIBONUCLEASE YBEY, CHLOROPLASTIC"/>
    <property type="match status" value="1"/>
</dbReference>
<name>A0A0W0TIA5_9GAMM</name>
<dbReference type="Proteomes" id="UP000254033">
    <property type="component" value="Unassembled WGS sequence"/>
</dbReference>
<keyword evidence="7 8" id="KW-0862">Zinc</keyword>
<dbReference type="EMBL" id="UASS01000002">
    <property type="protein sequence ID" value="SPX59648.1"/>
    <property type="molecule type" value="Genomic_DNA"/>
</dbReference>
<reference evidence="9 12" key="1">
    <citation type="submission" date="2015-11" db="EMBL/GenBank/DDBJ databases">
        <title>Genomic analysis of 38 Legionella species identifies large and diverse effector repertoires.</title>
        <authorList>
            <person name="Burstein D."/>
            <person name="Amaro F."/>
            <person name="Zusman T."/>
            <person name="Lifshitz Z."/>
            <person name="Cohen O."/>
            <person name="Gilbert J.A."/>
            <person name="Pupko T."/>
            <person name="Shuman H.A."/>
            <person name="Segal G."/>
        </authorList>
    </citation>
    <scope>NUCLEOTIDE SEQUENCE [LARGE SCALE GENOMIC DNA]</scope>
    <source>
        <strain evidence="9 12">WO-44C</strain>
    </source>
</reference>
<dbReference type="InterPro" id="IPR020549">
    <property type="entry name" value="YbeY_CS"/>
</dbReference>
<dbReference type="EMBL" id="LNYB01000085">
    <property type="protein sequence ID" value="KTC95305.1"/>
    <property type="molecule type" value="Genomic_DNA"/>
</dbReference>
<keyword evidence="12" id="KW-1185">Reference proteome</keyword>
<keyword evidence="4 8" id="KW-0479">Metal-binding</keyword>
<reference evidence="13 14" key="2">
    <citation type="submission" date="2018-06" db="EMBL/GenBank/DDBJ databases">
        <authorList>
            <consortium name="Pathogen Informatics"/>
            <person name="Doyle S."/>
        </authorList>
    </citation>
    <scope>NUCLEOTIDE SEQUENCE [LARGE SCALE GENOMIC DNA]</scope>
    <source>
        <strain evidence="11 14">NCTC11978</strain>
        <strain evidence="10 13">NCTC12022</strain>
    </source>
</reference>
<evidence type="ECO:0000313" key="11">
    <source>
        <dbReference type="EMBL" id="STX38278.1"/>
    </source>
</evidence>
<evidence type="ECO:0000256" key="5">
    <source>
        <dbReference type="ARBA" id="ARBA00022759"/>
    </source>
</evidence>
<evidence type="ECO:0000313" key="13">
    <source>
        <dbReference type="Proteomes" id="UP000251942"/>
    </source>
</evidence>
<dbReference type="SUPFAM" id="SSF55486">
    <property type="entry name" value="Metalloproteases ('zincins'), catalytic domain"/>
    <property type="match status" value="1"/>
</dbReference>
<sequence>MAYHIDLQNACDDPIPVSDEKLISWAELPLIDHLQTAELTVRLVDDKEMTQLNHAYRQQNKATNVLAFPSAIPAGVELEYPLLGDVIICPSVLHAESIEQDKPLAEHWAHIIIHGVLHLLGYDHIQESDAEVMQAAEIKLLAKLGFSNPYHIEGSHIE</sequence>
<evidence type="ECO:0000313" key="9">
    <source>
        <dbReference type="EMBL" id="KTC95305.1"/>
    </source>
</evidence>